<feature type="transmembrane region" description="Helical" evidence="2">
    <location>
        <begin position="511"/>
        <end position="533"/>
    </location>
</feature>
<feature type="compositionally biased region" description="Polar residues" evidence="1">
    <location>
        <begin position="59"/>
        <end position="70"/>
    </location>
</feature>
<feature type="compositionally biased region" description="Pro residues" evidence="1">
    <location>
        <begin position="93"/>
        <end position="105"/>
    </location>
</feature>
<evidence type="ECO:0000256" key="1">
    <source>
        <dbReference type="SAM" id="MobiDB-lite"/>
    </source>
</evidence>
<organism evidence="3 4">
    <name type="scientific">Mycolicibacter kumamotonensis</name>
    <dbReference type="NCBI Taxonomy" id="354243"/>
    <lineage>
        <taxon>Bacteria</taxon>
        <taxon>Bacillati</taxon>
        <taxon>Actinomycetota</taxon>
        <taxon>Actinomycetes</taxon>
        <taxon>Mycobacteriales</taxon>
        <taxon>Mycobacteriaceae</taxon>
        <taxon>Mycolicibacter</taxon>
    </lineage>
</organism>
<feature type="transmembrane region" description="Helical" evidence="2">
    <location>
        <begin position="303"/>
        <end position="328"/>
    </location>
</feature>
<evidence type="ECO:0000256" key="2">
    <source>
        <dbReference type="SAM" id="Phobius"/>
    </source>
</evidence>
<feature type="transmembrane region" description="Helical" evidence="2">
    <location>
        <begin position="196"/>
        <end position="227"/>
    </location>
</feature>
<feature type="transmembrane region" description="Helical" evidence="2">
    <location>
        <begin position="484"/>
        <end position="505"/>
    </location>
</feature>
<feature type="compositionally biased region" description="Basic and acidic residues" evidence="1">
    <location>
        <begin position="33"/>
        <end position="43"/>
    </location>
</feature>
<feature type="compositionally biased region" description="Basic and acidic residues" evidence="1">
    <location>
        <begin position="73"/>
        <end position="86"/>
    </location>
</feature>
<feature type="compositionally biased region" description="Polar residues" evidence="1">
    <location>
        <begin position="128"/>
        <end position="159"/>
    </location>
</feature>
<keyword evidence="2" id="KW-1133">Transmembrane helix</keyword>
<dbReference type="AlphaFoldDB" id="A0A7K3LF41"/>
<gene>
    <name evidence="3" type="ORF">GWR20_17565</name>
</gene>
<accession>A0A7K3LF41</accession>
<dbReference type="Proteomes" id="UP000466523">
    <property type="component" value="Unassembled WGS sequence"/>
</dbReference>
<feature type="transmembrane region" description="Helical" evidence="2">
    <location>
        <begin position="340"/>
        <end position="369"/>
    </location>
</feature>
<feature type="transmembrane region" description="Helical" evidence="2">
    <location>
        <begin position="401"/>
        <end position="422"/>
    </location>
</feature>
<proteinExistence type="predicted"/>
<keyword evidence="2" id="KW-0812">Transmembrane</keyword>
<name>A0A7K3LF41_9MYCO</name>
<sequence length="558" mass="60568">MQPLPRQLDSSRGFESVCPPLVRIRSLGIAQHRAGDENSDSTRRVAGGRPGEIKIRGTPPSSRTMGNLVTGNPHEEYRRQSAEHFNRPTPKSVQPPPAIFRPSQPPSTEGGGTSQGFQPRISRIDTAADSTATTPLPVSDAPTSSVRAPYPVQSTSARSTPPPQPHLPVSQASGYASTAPPSPSTHKSRDLRPEHVLWALTVFSALASLVSGFGWILIVGVCAYFAWVARSRPILWPPDIEELLVRYRLAQPTGRPIDVPGATGMPAQPMSYIPFRPLTFGEMFGAAAKIVTRNATTLVGIPLFLLGAFMIAFSVVVMIVMGFMMSSLLSMTSLGSLESWLMVFVVVFWLLPFVVAFPADALLIGLSVIATDKAVRGERVHLTEVLTAARSRMFAVCRLTAAYYGWFIITDIIVYAVFFAAFTTAGTAALLLLIPINLGIIGLGIMFSLSPIVLVVEGRGVMESFRRAWDLAKASWQRLVGIQLLWMVCVIPILLIPGVLVGLALGVLGVLILYTVAFAVLIAYFRTLLMLTYTDLRIRQERYDVELSAAWARNTGAA</sequence>
<evidence type="ECO:0000313" key="3">
    <source>
        <dbReference type="EMBL" id="NDJ90933.1"/>
    </source>
</evidence>
<feature type="transmembrane region" description="Helical" evidence="2">
    <location>
        <begin position="428"/>
        <end position="456"/>
    </location>
</feature>
<protein>
    <submittedName>
        <fullName evidence="3">Uncharacterized protein</fullName>
    </submittedName>
</protein>
<dbReference type="EMBL" id="JAACYR010000068">
    <property type="protein sequence ID" value="NDJ90933.1"/>
    <property type="molecule type" value="Genomic_DNA"/>
</dbReference>
<evidence type="ECO:0000313" key="4">
    <source>
        <dbReference type="Proteomes" id="UP000466523"/>
    </source>
</evidence>
<comment type="caution">
    <text evidence="3">The sequence shown here is derived from an EMBL/GenBank/DDBJ whole genome shotgun (WGS) entry which is preliminary data.</text>
</comment>
<feature type="region of interest" description="Disordered" evidence="1">
    <location>
        <begin position="28"/>
        <end position="189"/>
    </location>
</feature>
<dbReference type="RefSeq" id="WP_162112857.1">
    <property type="nucleotide sequence ID" value="NZ_JAACYR010000068.1"/>
</dbReference>
<keyword evidence="2" id="KW-0472">Membrane</keyword>
<reference evidence="3 4" key="1">
    <citation type="submission" date="2020-01" db="EMBL/GenBank/DDBJ databases">
        <authorList>
            <person name="Sanchez-Estrada R."/>
            <person name="Gonzalez-Y-Merchand J.A."/>
            <person name="Rivera-Gutierrez S."/>
        </authorList>
    </citation>
    <scope>NUCLEOTIDE SEQUENCE [LARGE SCALE GENOMIC DNA]</scope>
    <source>
        <strain evidence="3 4">CST 7247</strain>
    </source>
</reference>